<evidence type="ECO:0000256" key="11">
    <source>
        <dbReference type="ARBA" id="ARBA00023306"/>
    </source>
</evidence>
<evidence type="ECO:0000256" key="12">
    <source>
        <dbReference type="PIRNR" id="PIRNR003097"/>
    </source>
</evidence>
<comment type="subunit">
    <text evidence="3">Forms a membrane-associated complex with FtsE.</text>
</comment>
<feature type="transmembrane region" description="Helical" evidence="13">
    <location>
        <begin position="222"/>
        <end position="246"/>
    </location>
</feature>
<keyword evidence="17" id="KW-1185">Reference proteome</keyword>
<feature type="domain" description="FtsX extracellular" evidence="15">
    <location>
        <begin position="62"/>
        <end position="152"/>
    </location>
</feature>
<dbReference type="InterPro" id="IPR004513">
    <property type="entry name" value="FtsX"/>
</dbReference>
<feature type="transmembrane region" description="Helical" evidence="13">
    <location>
        <begin position="170"/>
        <end position="189"/>
    </location>
</feature>
<evidence type="ECO:0000259" key="14">
    <source>
        <dbReference type="Pfam" id="PF02687"/>
    </source>
</evidence>
<dbReference type="Proteomes" id="UP000247555">
    <property type="component" value="Unassembled WGS sequence"/>
</dbReference>
<protein>
    <recommendedName>
        <fullName evidence="4 12">Cell division protein FtsX</fullName>
    </recommendedName>
</protein>
<keyword evidence="10 12" id="KW-0472">Membrane</keyword>
<keyword evidence="5 12" id="KW-1003">Cell membrane</keyword>
<evidence type="ECO:0000256" key="9">
    <source>
        <dbReference type="ARBA" id="ARBA00022989"/>
    </source>
</evidence>
<sequence length="302" mass="32526">MKHLLYLHGRAARQALRTLLRQPLGSLLSLFMLAVAISLPLGLYLTVASLASWSNGLAASPQITLFMELNADRADVETVNQTLKQHALVHSHRFVSKESALKDLMARNGLAEVTDGLAGNPLPDAFIVSPKDTEPEALERLQKELSGLPMVETSQFDAGWARKLHSLLTLGHQLTILLGAALGIALVLASSNTIRLQILARRNEIEVSKLIGATDGFIRRPFMYFAVFQGMLAALVAWGLSAWLIATANPAVAELAALYNNHATLRQLAPEEVAALLLGVATLAALGARLATGHVLREMEPS</sequence>
<evidence type="ECO:0000256" key="7">
    <source>
        <dbReference type="ARBA" id="ARBA00022618"/>
    </source>
</evidence>
<keyword evidence="8 13" id="KW-0812">Transmembrane</keyword>
<dbReference type="GO" id="GO:0051301">
    <property type="term" value="P:cell division"/>
    <property type="evidence" value="ECO:0007669"/>
    <property type="project" value="UniProtKB-KW"/>
</dbReference>
<dbReference type="AlphaFoldDB" id="A0A318KQA2"/>
<proteinExistence type="inferred from homology"/>
<dbReference type="OrthoDB" id="9813411at2"/>
<feature type="transmembrane region" description="Helical" evidence="13">
    <location>
        <begin position="273"/>
        <end position="292"/>
    </location>
</feature>
<comment type="subcellular location">
    <subcellularLocation>
        <location evidence="1">Cell inner membrane</location>
        <topology evidence="1">Multi-pass membrane protein</topology>
    </subcellularLocation>
</comment>
<evidence type="ECO:0000256" key="4">
    <source>
        <dbReference type="ARBA" id="ARBA00021907"/>
    </source>
</evidence>
<evidence type="ECO:0000313" key="16">
    <source>
        <dbReference type="EMBL" id="PXX79929.1"/>
    </source>
</evidence>
<dbReference type="InterPro" id="IPR040690">
    <property type="entry name" value="FtsX_ECD"/>
</dbReference>
<evidence type="ECO:0000256" key="13">
    <source>
        <dbReference type="SAM" id="Phobius"/>
    </source>
</evidence>
<evidence type="ECO:0000256" key="5">
    <source>
        <dbReference type="ARBA" id="ARBA00022475"/>
    </source>
</evidence>
<evidence type="ECO:0000256" key="8">
    <source>
        <dbReference type="ARBA" id="ARBA00022692"/>
    </source>
</evidence>
<dbReference type="PIRSF" id="PIRSF003097">
    <property type="entry name" value="FtsX"/>
    <property type="match status" value="1"/>
</dbReference>
<dbReference type="PANTHER" id="PTHR47755">
    <property type="entry name" value="CELL DIVISION PROTEIN FTSX"/>
    <property type="match status" value="1"/>
</dbReference>
<keyword evidence="11 12" id="KW-0131">Cell cycle</keyword>
<evidence type="ECO:0000256" key="3">
    <source>
        <dbReference type="ARBA" id="ARBA00011160"/>
    </source>
</evidence>
<evidence type="ECO:0000256" key="6">
    <source>
        <dbReference type="ARBA" id="ARBA00022519"/>
    </source>
</evidence>
<dbReference type="GO" id="GO:0032153">
    <property type="term" value="C:cell division site"/>
    <property type="evidence" value="ECO:0007669"/>
    <property type="project" value="TreeGrafter"/>
</dbReference>
<keyword evidence="6 12" id="KW-0997">Cell inner membrane</keyword>
<evidence type="ECO:0000256" key="10">
    <source>
        <dbReference type="ARBA" id="ARBA00023136"/>
    </source>
</evidence>
<name>A0A318KQA2_9NEIS</name>
<evidence type="ECO:0000313" key="17">
    <source>
        <dbReference type="Proteomes" id="UP000247555"/>
    </source>
</evidence>
<dbReference type="Pfam" id="PF02687">
    <property type="entry name" value="FtsX"/>
    <property type="match status" value="1"/>
</dbReference>
<comment type="function">
    <text evidence="12">Part of the ABC transporter FtsEX involved in cellular division.</text>
</comment>
<accession>A0A318KQA2</accession>
<feature type="transmembrane region" description="Helical" evidence="13">
    <location>
        <begin position="27"/>
        <end position="47"/>
    </location>
</feature>
<dbReference type="Gene3D" id="3.30.70.3040">
    <property type="match status" value="1"/>
</dbReference>
<dbReference type="Pfam" id="PF18075">
    <property type="entry name" value="FtsX_ECD"/>
    <property type="match status" value="1"/>
</dbReference>
<evidence type="ECO:0000259" key="15">
    <source>
        <dbReference type="Pfam" id="PF18075"/>
    </source>
</evidence>
<reference evidence="16 17" key="1">
    <citation type="submission" date="2018-05" db="EMBL/GenBank/DDBJ databases">
        <title>Genomic Encyclopedia of Type Strains, Phase IV (KMG-IV): sequencing the most valuable type-strain genomes for metagenomic binning, comparative biology and taxonomic classification.</title>
        <authorList>
            <person name="Goeker M."/>
        </authorList>
    </citation>
    <scope>NUCLEOTIDE SEQUENCE [LARGE SCALE GENOMIC DNA]</scope>
    <source>
        <strain evidence="16 17">DSM 29661</strain>
    </source>
</reference>
<dbReference type="InterPro" id="IPR047590">
    <property type="entry name" value="FtsX_proteobact-type"/>
</dbReference>
<dbReference type="EMBL" id="QJKI01000005">
    <property type="protein sequence ID" value="PXX79929.1"/>
    <property type="molecule type" value="Genomic_DNA"/>
</dbReference>
<dbReference type="GO" id="GO:0005886">
    <property type="term" value="C:plasma membrane"/>
    <property type="evidence" value="ECO:0007669"/>
    <property type="project" value="UniProtKB-SubCell"/>
</dbReference>
<dbReference type="InterPro" id="IPR003838">
    <property type="entry name" value="ABC3_permease_C"/>
</dbReference>
<evidence type="ECO:0000256" key="1">
    <source>
        <dbReference type="ARBA" id="ARBA00004429"/>
    </source>
</evidence>
<feature type="domain" description="ABC3 transporter permease C-terminal" evidence="14">
    <location>
        <begin position="184"/>
        <end position="291"/>
    </location>
</feature>
<gene>
    <name evidence="16" type="ORF">DFR34_105133</name>
</gene>
<dbReference type="RefSeq" id="WP_110390216.1">
    <property type="nucleotide sequence ID" value="NZ_JAKLKZ010000002.1"/>
</dbReference>
<dbReference type="NCBIfam" id="TIGR00439">
    <property type="entry name" value="FtsX_Gneg"/>
    <property type="match status" value="1"/>
</dbReference>
<comment type="similarity">
    <text evidence="2 12">Belongs to the ABC-4 integral membrane protein family. FtsX subfamily.</text>
</comment>
<keyword evidence="9 13" id="KW-1133">Transmembrane helix</keyword>
<comment type="caution">
    <text evidence="16">The sequence shown here is derived from an EMBL/GenBank/DDBJ whole genome shotgun (WGS) entry which is preliminary data.</text>
</comment>
<keyword evidence="7 12" id="KW-0132">Cell division</keyword>
<evidence type="ECO:0000256" key="2">
    <source>
        <dbReference type="ARBA" id="ARBA00007379"/>
    </source>
</evidence>
<dbReference type="PANTHER" id="PTHR47755:SF1">
    <property type="entry name" value="CELL DIVISION PROTEIN FTSX"/>
    <property type="match status" value="1"/>
</dbReference>
<organism evidence="16 17">
    <name type="scientific">Rivihabitans pingtungensis</name>
    <dbReference type="NCBI Taxonomy" id="1054498"/>
    <lineage>
        <taxon>Bacteria</taxon>
        <taxon>Pseudomonadati</taxon>
        <taxon>Pseudomonadota</taxon>
        <taxon>Betaproteobacteria</taxon>
        <taxon>Neisseriales</taxon>
        <taxon>Aquaspirillaceae</taxon>
        <taxon>Rivihabitans</taxon>
    </lineage>
</organism>